<evidence type="ECO:0000256" key="3">
    <source>
        <dbReference type="SAM" id="MobiDB-lite"/>
    </source>
</evidence>
<proteinExistence type="predicted"/>
<dbReference type="GO" id="GO:0005975">
    <property type="term" value="P:carbohydrate metabolic process"/>
    <property type="evidence" value="ECO:0007669"/>
    <property type="project" value="InterPro"/>
</dbReference>
<keyword evidence="2" id="KW-0326">Glycosidase</keyword>
<evidence type="ECO:0000259" key="4">
    <source>
        <dbReference type="SMART" id="SM00642"/>
    </source>
</evidence>
<dbReference type="Gene3D" id="3.20.20.80">
    <property type="entry name" value="Glycosidases"/>
    <property type="match status" value="1"/>
</dbReference>
<dbReference type="Proteomes" id="UP000673975">
    <property type="component" value="Unassembled WGS sequence"/>
</dbReference>
<keyword evidence="1 5" id="KW-0378">Hydrolase</keyword>
<reference evidence="5" key="1">
    <citation type="submission" date="2021-02" db="EMBL/GenBank/DDBJ databases">
        <title>Natronogracilivirga saccharolytica gen. nov. sp. nov. a new anaerobic, haloalkiliphilic carbohydrate-fermenting bacterium from soda lake and proposing of Cyclonatronumiaceae fam. nov. in the phylum Balneolaeota.</title>
        <authorList>
            <person name="Zhilina T.N."/>
            <person name="Sorokin D.Y."/>
            <person name="Zavarzina D.G."/>
            <person name="Toshchakov S.V."/>
            <person name="Kublanov I.V."/>
        </authorList>
    </citation>
    <scope>NUCLEOTIDE SEQUENCE</scope>
    <source>
        <strain evidence="5">Z-1702</strain>
    </source>
</reference>
<keyword evidence="6" id="KW-1185">Reference proteome</keyword>
<dbReference type="CDD" id="cd11338">
    <property type="entry name" value="AmyAc_CMD"/>
    <property type="match status" value="1"/>
</dbReference>
<dbReference type="SMART" id="SM00642">
    <property type="entry name" value="Aamy"/>
    <property type="match status" value="1"/>
</dbReference>
<dbReference type="Pfam" id="PF00128">
    <property type="entry name" value="Alpha-amylase"/>
    <property type="match status" value="2"/>
</dbReference>
<dbReference type="InterPro" id="IPR006047">
    <property type="entry name" value="GH13_cat_dom"/>
</dbReference>
<feature type="region of interest" description="Disordered" evidence="3">
    <location>
        <begin position="1"/>
        <end position="29"/>
    </location>
</feature>
<dbReference type="InterPro" id="IPR013780">
    <property type="entry name" value="Glyco_hydro_b"/>
</dbReference>
<name>A0A8J7RHB0_9BACT</name>
<dbReference type="RefSeq" id="WP_210509466.1">
    <property type="nucleotide sequence ID" value="NZ_JAFIDN010000001.1"/>
</dbReference>
<dbReference type="Gene3D" id="2.60.40.1180">
    <property type="entry name" value="Golgi alpha-mannosidase II"/>
    <property type="match status" value="1"/>
</dbReference>
<organism evidence="5 6">
    <name type="scientific">Natronogracilivirga saccharolytica</name>
    <dbReference type="NCBI Taxonomy" id="2812953"/>
    <lineage>
        <taxon>Bacteria</taxon>
        <taxon>Pseudomonadati</taxon>
        <taxon>Balneolota</taxon>
        <taxon>Balneolia</taxon>
        <taxon>Balneolales</taxon>
        <taxon>Cyclonatronaceae</taxon>
        <taxon>Natronogracilivirga</taxon>
    </lineage>
</organism>
<feature type="domain" description="Glycosyl hydrolase family 13 catalytic" evidence="4">
    <location>
        <begin position="41"/>
        <end position="519"/>
    </location>
</feature>
<evidence type="ECO:0000256" key="2">
    <source>
        <dbReference type="ARBA" id="ARBA00023295"/>
    </source>
</evidence>
<dbReference type="PANTHER" id="PTHR10357">
    <property type="entry name" value="ALPHA-AMYLASE FAMILY MEMBER"/>
    <property type="match status" value="1"/>
</dbReference>
<dbReference type="SUPFAM" id="SSF51445">
    <property type="entry name" value="(Trans)glycosidases"/>
    <property type="match status" value="1"/>
</dbReference>
<dbReference type="SUPFAM" id="SSF51011">
    <property type="entry name" value="Glycosyl hydrolase domain"/>
    <property type="match status" value="1"/>
</dbReference>
<gene>
    <name evidence="5" type="ORF">NATSA_00830</name>
</gene>
<dbReference type="AlphaFoldDB" id="A0A8J7RHB0"/>
<accession>A0A8J7RHB0</accession>
<evidence type="ECO:0000256" key="1">
    <source>
        <dbReference type="ARBA" id="ARBA00022801"/>
    </source>
</evidence>
<dbReference type="InterPro" id="IPR017853">
    <property type="entry name" value="GH"/>
</dbReference>
<comment type="caution">
    <text evidence="5">The sequence shown here is derived from an EMBL/GenBank/DDBJ whole genome shotgun (WGS) entry which is preliminary data.</text>
</comment>
<evidence type="ECO:0000313" key="6">
    <source>
        <dbReference type="Proteomes" id="UP000673975"/>
    </source>
</evidence>
<evidence type="ECO:0000313" key="5">
    <source>
        <dbReference type="EMBL" id="MBP3191197.1"/>
    </source>
</evidence>
<sequence length="610" mass="70794">MATLTLKSTGAASAETDGGSVERPQTGANIPEWAKDAVWYQIFPERFRNADPDNDPVPERIGDPHSWDLGAPEGWEISPWTGDWYQRADWEQRVGTDFYDFVFTRRYGGDLQGVIDKLDYLDTLGVTAIYLNPVFDAVSLHKYDASHFHHIDRHFGPDPEGDIEIMEQENPSDPDTWQWTSADKLFLELLDEARKRDIRVIIDGVWNHVGRDFWAFRDIREHGRDSEFLDWFKITDFGDEYEDGFDYEGWWGYMGLPEFAEDGENLHPEVKQHIFDVTKRWMAPDGDAGSGIDGWRLDMATELGKEFWEEWHELVYDLNPEALTIAEIWGDEARDFIADDLFGVVMNYRWAYATHAFLIQQSMTASEFADRLADLRNDFDERTNMAMQNILDGHDTERLASMIVNDEYAYKGGMDDEEQSKIRDIYNTYEVRAPDDEEKKRHRLVALFQFAYTGAPMIYYGTEAGMWGADDPDDRKPMVWPDMEYDDEINHPYSRQRPRDSVAFDHDMYSWYAKLAGIRGKRDALRTGRFRLIKADDDARVLAFKRYTDDDFAIVVINRGSETYSFDFSSGDVTDLPRRVFDRVSGKRIISRQNKFNVDVPPVSGMIITP</sequence>
<dbReference type="GO" id="GO:0016798">
    <property type="term" value="F:hydrolase activity, acting on glycosyl bonds"/>
    <property type="evidence" value="ECO:0007669"/>
    <property type="project" value="UniProtKB-KW"/>
</dbReference>
<feature type="compositionally biased region" description="Polar residues" evidence="3">
    <location>
        <begin position="1"/>
        <end position="11"/>
    </location>
</feature>
<dbReference type="EMBL" id="JAFIDN010000001">
    <property type="protein sequence ID" value="MBP3191197.1"/>
    <property type="molecule type" value="Genomic_DNA"/>
</dbReference>
<protein>
    <submittedName>
        <fullName evidence="5">Glycoside hydrolase family 13 protein</fullName>
    </submittedName>
</protein>
<dbReference type="PANTHER" id="PTHR10357:SF210">
    <property type="entry name" value="MALTODEXTRIN GLUCOSIDASE"/>
    <property type="match status" value="1"/>
</dbReference>